<reference evidence="5" key="1">
    <citation type="submission" date="2021-10" db="EMBL/GenBank/DDBJ databases">
        <title>Anaerobic single-cell dispensing facilitates the cultivation of human gut bacteria.</title>
        <authorList>
            <person name="Afrizal A."/>
        </authorList>
    </citation>
    <scope>NUCLEOTIDE SEQUENCE</scope>
    <source>
        <strain evidence="5">CLA-AA-H215</strain>
    </source>
</reference>
<sequence>MNLGSDLGSTYSSFSTYNKATGLVELCKPTHSESEAVPSIACLDEDDHLLTGHEAREELRDNADTTSFEAFKMLLTENRQEILKERGYDAEYTPRYITERFLEQQVHKILTGRGEEKVENLVICVPEFWNTKAAADRGRLDGRSILQNICSKFADQVQVVCEPAAASAYYAWQYRKTTGNPMKGNVLIVDYGGGTLDLTLTQVSSEGKDQEAVEIEVKQRTGVGDNHPGRIGDAGIAYMEKVIRLAVAECPDLDIEDPEELDPKEPIFWKAYTNLERKLKGQSAPGGSASSGEEDSYRLYNAVEDCIDDISQLEENEEVFTTVRYGKTKVNVTFSHLARAYNTIIRDQLDECLRYMTNYMDDAKIDYESSNNDQFHVVLVGGFCKFILVQNQIQEFFDASSTGDLRFAFDLGENREFAVAMGAALLADKIMVIRHTAPYAIGVVSYTADKRPVPNFAIHFREVVSASQEFWIGGEKPKQFINAAGGVGSFLIGYDDKGKQQHKLVIKPELARKIEAAYEKLAEDYAEKFPNASRFGLAHNLGFRMDESEIVSLLIRAVKTGTVEEIRLSSYQDMFELTEV</sequence>
<evidence type="ECO:0000313" key="6">
    <source>
        <dbReference type="Proteomes" id="UP001198182"/>
    </source>
</evidence>
<comment type="caution">
    <text evidence="5">The sequence shown here is derived from an EMBL/GenBank/DDBJ whole genome shotgun (WGS) entry which is preliminary data.</text>
</comment>
<keyword evidence="1 4" id="KW-0547">Nucleotide-binding</keyword>
<dbReference type="SUPFAM" id="SSF53067">
    <property type="entry name" value="Actin-like ATPase domain"/>
    <property type="match status" value="2"/>
</dbReference>
<dbReference type="Gene3D" id="3.30.420.40">
    <property type="match status" value="2"/>
</dbReference>
<accession>A0AAE3JEU2</accession>
<dbReference type="InterPro" id="IPR013126">
    <property type="entry name" value="Hsp_70_fam"/>
</dbReference>
<gene>
    <name evidence="5" type="ORF">LKD81_10765</name>
</gene>
<dbReference type="Proteomes" id="UP001198182">
    <property type="component" value="Unassembled WGS sequence"/>
</dbReference>
<dbReference type="GO" id="GO:0005524">
    <property type="term" value="F:ATP binding"/>
    <property type="evidence" value="ECO:0007669"/>
    <property type="project" value="UniProtKB-KW"/>
</dbReference>
<dbReference type="Gene3D" id="3.90.640.10">
    <property type="entry name" value="Actin, Chain A, domain 4"/>
    <property type="match status" value="1"/>
</dbReference>
<evidence type="ECO:0000313" key="5">
    <source>
        <dbReference type="EMBL" id="MCC2231474.1"/>
    </source>
</evidence>
<evidence type="ECO:0000256" key="2">
    <source>
        <dbReference type="ARBA" id="ARBA00022840"/>
    </source>
</evidence>
<dbReference type="InterPro" id="IPR043129">
    <property type="entry name" value="ATPase_NBD"/>
</dbReference>
<dbReference type="PANTHER" id="PTHR19375">
    <property type="entry name" value="HEAT SHOCK PROTEIN 70KDA"/>
    <property type="match status" value="1"/>
</dbReference>
<evidence type="ECO:0000256" key="1">
    <source>
        <dbReference type="ARBA" id="ARBA00022741"/>
    </source>
</evidence>
<dbReference type="EMBL" id="JAJEQR010000030">
    <property type="protein sequence ID" value="MCC2231474.1"/>
    <property type="molecule type" value="Genomic_DNA"/>
</dbReference>
<evidence type="ECO:0000256" key="4">
    <source>
        <dbReference type="RuleBase" id="RU003322"/>
    </source>
</evidence>
<proteinExistence type="inferred from homology"/>
<keyword evidence="3" id="KW-0143">Chaperone</keyword>
<keyword evidence="2 4" id="KW-0067">ATP-binding</keyword>
<dbReference type="Pfam" id="PF00012">
    <property type="entry name" value="HSP70"/>
    <property type="match status" value="2"/>
</dbReference>
<dbReference type="RefSeq" id="WP_308453993.1">
    <property type="nucleotide sequence ID" value="NZ_JAJEQR010000030.1"/>
</dbReference>
<dbReference type="AlphaFoldDB" id="A0AAE3JEU2"/>
<keyword evidence="6" id="KW-1185">Reference proteome</keyword>
<comment type="similarity">
    <text evidence="4">Belongs to the heat shock protein 70 family.</text>
</comment>
<name>A0AAE3JEU2_9FIRM</name>
<protein>
    <submittedName>
        <fullName evidence="5">Hsp70 family protein</fullName>
    </submittedName>
</protein>
<dbReference type="GO" id="GO:0140662">
    <property type="term" value="F:ATP-dependent protein folding chaperone"/>
    <property type="evidence" value="ECO:0007669"/>
    <property type="project" value="InterPro"/>
</dbReference>
<evidence type="ECO:0000256" key="3">
    <source>
        <dbReference type="ARBA" id="ARBA00023186"/>
    </source>
</evidence>
<organism evidence="5 6">
    <name type="scientific">Hominifimenecus microfluidus</name>
    <dbReference type="NCBI Taxonomy" id="2885348"/>
    <lineage>
        <taxon>Bacteria</taxon>
        <taxon>Bacillati</taxon>
        <taxon>Bacillota</taxon>
        <taxon>Clostridia</taxon>
        <taxon>Lachnospirales</taxon>
        <taxon>Lachnospiraceae</taxon>
        <taxon>Hominifimenecus</taxon>
    </lineage>
</organism>